<reference evidence="28" key="1">
    <citation type="submission" date="2020-05" db="EMBL/GenBank/DDBJ databases">
        <title>WGS assembly of Panicum virgatum.</title>
        <authorList>
            <person name="Lovell J.T."/>
            <person name="Jenkins J."/>
            <person name="Shu S."/>
            <person name="Juenger T.E."/>
            <person name="Schmutz J."/>
        </authorList>
    </citation>
    <scope>NUCLEOTIDE SEQUENCE</scope>
    <source>
        <strain evidence="28">AP13</strain>
    </source>
</reference>
<dbReference type="SMART" id="SM00220">
    <property type="entry name" value="S_TKc"/>
    <property type="match status" value="1"/>
</dbReference>
<evidence type="ECO:0000256" key="11">
    <source>
        <dbReference type="ARBA" id="ARBA00022729"/>
    </source>
</evidence>
<dbReference type="InterPro" id="IPR032675">
    <property type="entry name" value="LRR_dom_sf"/>
</dbReference>
<dbReference type="GO" id="GO:0005524">
    <property type="term" value="F:ATP binding"/>
    <property type="evidence" value="ECO:0007669"/>
    <property type="project" value="UniProtKB-UniRule"/>
</dbReference>
<evidence type="ECO:0000256" key="25">
    <source>
        <dbReference type="PROSITE-ProRule" id="PRU10141"/>
    </source>
</evidence>
<keyword evidence="5" id="KW-1003">Cell membrane</keyword>
<sequence>MPILGAQKRSFLWLVATLISILIAWPCPYSLATASTLHNSSETDRQALLCLKSQLSSPAGALDSWRDDSLSFCDWRGVSCSSSKVARVVSLDLAELNITGKIPPCIADLHFIDTIDMAYNQINGPIPPEIGNLTRLKYLNLSMNSITGAIPDSISFCSKLEVIRLMNNSIQGEIPPSLAKLQLLQEIVLSNNNLGGRIPLGIGLLPKLKYLFLPSNNLLGSIPESLGSSPSLAIVVVRNNSLTGGVPLMLANCSTLYYLDLMQNKLSGNIPSTIFNSTALDTLDLSDNEFSGVIPSSSMMSPPIKYICLAKNNFSGVIPATFGNFSLLSTLLLSENNLQGSIPESLATIQVLQALDMAYNNLLGAVPQKLYNKTSLNYLGLGVNQLVGRIPSDIGHTLPNIETLVMEGNKFEGPLPVTLVNASKLQALELRDNAFTGVVPSYWSLPNLIQLDLGANQLETIDWRFLSSASNSTELQIMYLDNNRLEGTLPNSIGSLSRSLQQLFLTENNFTGTIPPEIGNLKNLTVLQLEGNKFLGTIPDTLGNLDNLFILSLAHNKLFGEIPQSIGKLEMLGQLYVQENNLSGLIPPSLGGCKSLVILNLSHNVFQGSIPPELLTISSLSGGLDLSYNKLTGSIPSTIGNLINLESLDISNNQLSGEIPHTLGECLHLESVHLEVNFLSGSIPSSIMSLRGMTEMELSQNNLSGEIPVFLETFSTLQLLNLSFNNLEGAVPTAGVFGNSSKVLLQGNKKLCATHPVLQLPVCKSIATRRNKTPYIISVAAPLASVVMVLIACSALIIICKKRIHFKNRRLDPPLKELKKISYSDIADATNEFSSDNLVGSGQFGTVYIGTFKFEARPFAVKVFKLDQLGAPKTFFAECEALRNTRHRNLIRVISLCSSLDQMGNEFKALILEYMGNGSLESWLHHPKVDTQENKRTGLMLNLGSRILVAVDIAAALDYLHNWCRPPLVHCDLKPSNVLLDDDMVAHVSDFGLAKFLHGRDSSAMVMSSANIAGPRGSVGYIAPEYGMGLEISTAGDVYSYGVILLEMITGRRPTDDAFDGGLSLRGLVEAALPRNVGEVLDGSLVVPHHDDDEQDRTILGCVERLAELGLRCAADSPGGRPAIGRVYAEVVEIREAFSSALEVSAAHG</sequence>
<dbReference type="InterPro" id="IPR051809">
    <property type="entry name" value="Plant_receptor-like_S/T_kinase"/>
</dbReference>
<dbReference type="GO" id="GO:0005789">
    <property type="term" value="C:endoplasmic reticulum membrane"/>
    <property type="evidence" value="ECO:0007669"/>
    <property type="project" value="UniProtKB-SubCell"/>
</dbReference>
<evidence type="ECO:0000256" key="20">
    <source>
        <dbReference type="ARBA" id="ARBA00047899"/>
    </source>
</evidence>
<dbReference type="Gene3D" id="3.30.200.20">
    <property type="entry name" value="Phosphorylase Kinase, domain 1"/>
    <property type="match status" value="1"/>
</dbReference>
<evidence type="ECO:0000256" key="3">
    <source>
        <dbReference type="ARBA" id="ARBA00008684"/>
    </source>
</evidence>
<evidence type="ECO:0000256" key="17">
    <source>
        <dbReference type="ARBA" id="ARBA00023136"/>
    </source>
</evidence>
<comment type="catalytic activity">
    <reaction evidence="20">
        <text>L-threonyl-[protein] + ATP = O-phospho-L-threonyl-[protein] + ADP + H(+)</text>
        <dbReference type="Rhea" id="RHEA:46608"/>
        <dbReference type="Rhea" id="RHEA-COMP:11060"/>
        <dbReference type="Rhea" id="RHEA-COMP:11605"/>
        <dbReference type="ChEBI" id="CHEBI:15378"/>
        <dbReference type="ChEBI" id="CHEBI:30013"/>
        <dbReference type="ChEBI" id="CHEBI:30616"/>
        <dbReference type="ChEBI" id="CHEBI:61977"/>
        <dbReference type="ChEBI" id="CHEBI:456216"/>
        <dbReference type="EC" id="2.7.11.1"/>
    </reaction>
</comment>
<dbReference type="SUPFAM" id="SSF56112">
    <property type="entry name" value="Protein kinase-like (PK-like)"/>
    <property type="match status" value="1"/>
</dbReference>
<dbReference type="FunFam" id="3.30.200.20:FF:000432">
    <property type="entry name" value="LRR receptor-like serine/threonine-protein kinase EFR"/>
    <property type="match status" value="1"/>
</dbReference>
<protein>
    <recommendedName>
        <fullName evidence="24">Receptor kinase-like protein Xa21</fullName>
        <ecNumber evidence="4">2.7.11.1</ecNumber>
    </recommendedName>
</protein>
<comment type="subcellular location">
    <subcellularLocation>
        <location evidence="1">Cell membrane</location>
        <topology evidence="1">Single-pass type I membrane protein</topology>
    </subcellularLocation>
    <subcellularLocation>
        <location evidence="2">Endoplasmic reticulum membrane</location>
        <topology evidence="2">Single-pass membrane protein</topology>
    </subcellularLocation>
</comment>
<keyword evidence="11" id="KW-0732">Signal</keyword>
<dbReference type="PROSITE" id="PS50011">
    <property type="entry name" value="PROTEIN_KINASE_DOM"/>
    <property type="match status" value="1"/>
</dbReference>
<dbReference type="InterPro" id="IPR013210">
    <property type="entry name" value="LRR_N_plant-typ"/>
</dbReference>
<dbReference type="EC" id="2.7.11.1" evidence="4"/>
<keyword evidence="19" id="KW-0325">Glycoprotein</keyword>
<dbReference type="FunFam" id="3.80.10.10:FF:000383">
    <property type="entry name" value="Leucine-rich repeat receptor protein kinase EMS1"/>
    <property type="match status" value="1"/>
</dbReference>
<comment type="catalytic activity">
    <reaction evidence="21">
        <text>L-seryl-[protein] + ATP = O-phospho-L-seryl-[protein] + ADP + H(+)</text>
        <dbReference type="Rhea" id="RHEA:17989"/>
        <dbReference type="Rhea" id="RHEA-COMP:9863"/>
        <dbReference type="Rhea" id="RHEA-COMP:11604"/>
        <dbReference type="ChEBI" id="CHEBI:15378"/>
        <dbReference type="ChEBI" id="CHEBI:29999"/>
        <dbReference type="ChEBI" id="CHEBI:30616"/>
        <dbReference type="ChEBI" id="CHEBI:83421"/>
        <dbReference type="ChEBI" id="CHEBI:456216"/>
        <dbReference type="EC" id="2.7.11.1"/>
    </reaction>
</comment>
<evidence type="ECO:0000256" key="8">
    <source>
        <dbReference type="ARBA" id="ARBA00022614"/>
    </source>
</evidence>
<dbReference type="PROSITE" id="PS00107">
    <property type="entry name" value="PROTEIN_KINASE_ATP"/>
    <property type="match status" value="1"/>
</dbReference>
<feature type="transmembrane region" description="Helical" evidence="26">
    <location>
        <begin position="775"/>
        <end position="800"/>
    </location>
</feature>
<keyword evidence="10 26" id="KW-0812">Transmembrane</keyword>
<dbReference type="Pfam" id="PF13855">
    <property type="entry name" value="LRR_8"/>
    <property type="match status" value="1"/>
</dbReference>
<evidence type="ECO:0000256" key="14">
    <source>
        <dbReference type="ARBA" id="ARBA00022777"/>
    </source>
</evidence>
<dbReference type="AlphaFoldDB" id="A0A8T0PDW1"/>
<keyword evidence="14" id="KW-0418">Kinase</keyword>
<evidence type="ECO:0000256" key="12">
    <source>
        <dbReference type="ARBA" id="ARBA00022737"/>
    </source>
</evidence>
<dbReference type="GO" id="GO:0005886">
    <property type="term" value="C:plasma membrane"/>
    <property type="evidence" value="ECO:0007669"/>
    <property type="project" value="UniProtKB-SubCell"/>
</dbReference>
<dbReference type="FunFam" id="1.10.510.10:FF:000358">
    <property type="entry name" value="Putative leucine-rich repeat receptor-like serine/threonine-protein kinase"/>
    <property type="match status" value="1"/>
</dbReference>
<evidence type="ECO:0000313" key="28">
    <source>
        <dbReference type="EMBL" id="KAG2558849.1"/>
    </source>
</evidence>
<feature type="domain" description="Protein kinase" evidence="27">
    <location>
        <begin position="833"/>
        <end position="1138"/>
    </location>
</feature>
<dbReference type="SUPFAM" id="SSF52058">
    <property type="entry name" value="L domain-like"/>
    <property type="match status" value="1"/>
</dbReference>
<keyword evidence="7" id="KW-0597">Phosphoprotein</keyword>
<dbReference type="InterPro" id="IPR003591">
    <property type="entry name" value="Leu-rich_rpt_typical-subtyp"/>
</dbReference>
<dbReference type="Pfam" id="PF08263">
    <property type="entry name" value="LRRNT_2"/>
    <property type="match status" value="1"/>
</dbReference>
<evidence type="ECO:0000256" key="24">
    <source>
        <dbReference type="ARBA" id="ARBA00072040"/>
    </source>
</evidence>
<keyword evidence="6" id="KW-0723">Serine/threonine-protein kinase</keyword>
<evidence type="ECO:0000256" key="2">
    <source>
        <dbReference type="ARBA" id="ARBA00004389"/>
    </source>
</evidence>
<keyword evidence="18" id="KW-0675">Receptor</keyword>
<evidence type="ECO:0000256" key="23">
    <source>
        <dbReference type="ARBA" id="ARBA00056628"/>
    </source>
</evidence>
<evidence type="ECO:0000256" key="19">
    <source>
        <dbReference type="ARBA" id="ARBA00023180"/>
    </source>
</evidence>
<evidence type="ECO:0000256" key="9">
    <source>
        <dbReference type="ARBA" id="ARBA00022679"/>
    </source>
</evidence>
<comment type="function">
    <text evidence="23">The processed protein kinase Xa21 chain released by protein cleavage after X.oryzae pv. oryzae protein Ax21 detection translocates into the nucleus where it can bind and regulate WRKY62, a transcription factor. Confers resistance to the bacterial pathogen X.oryzae pv. oryzae (Xoo).</text>
</comment>
<organism evidence="28 29">
    <name type="scientific">Panicum virgatum</name>
    <name type="common">Blackwell switchgrass</name>
    <dbReference type="NCBI Taxonomy" id="38727"/>
    <lineage>
        <taxon>Eukaryota</taxon>
        <taxon>Viridiplantae</taxon>
        <taxon>Streptophyta</taxon>
        <taxon>Embryophyta</taxon>
        <taxon>Tracheophyta</taxon>
        <taxon>Spermatophyta</taxon>
        <taxon>Magnoliopsida</taxon>
        <taxon>Liliopsida</taxon>
        <taxon>Poales</taxon>
        <taxon>Poaceae</taxon>
        <taxon>PACMAD clade</taxon>
        <taxon>Panicoideae</taxon>
        <taxon>Panicodae</taxon>
        <taxon>Paniceae</taxon>
        <taxon>Panicinae</taxon>
        <taxon>Panicum</taxon>
        <taxon>Panicum sect. Hiantes</taxon>
    </lineage>
</organism>
<evidence type="ECO:0000256" key="22">
    <source>
        <dbReference type="ARBA" id="ARBA00054320"/>
    </source>
</evidence>
<keyword evidence="12" id="KW-0677">Repeat</keyword>
<dbReference type="FunFam" id="3.80.10.10:FF:000275">
    <property type="entry name" value="Leucine-rich repeat receptor-like protein kinase"/>
    <property type="match status" value="1"/>
</dbReference>
<comment type="function">
    <text evidence="22">Receptor kinase that detects X.oryzae pv. oryzae protein Ax21 to promote innate immunity. Following X.oryzae pv. oryzae protein Ax21 detection, undergoes cleavage, releasing the processed protein kinase Xa21 chain.</text>
</comment>
<evidence type="ECO:0000256" key="10">
    <source>
        <dbReference type="ARBA" id="ARBA00022692"/>
    </source>
</evidence>
<keyword evidence="13 25" id="KW-0547">Nucleotide-binding</keyword>
<dbReference type="EMBL" id="CM029052">
    <property type="protein sequence ID" value="KAG2558849.1"/>
    <property type="molecule type" value="Genomic_DNA"/>
</dbReference>
<dbReference type="PROSITE" id="PS00108">
    <property type="entry name" value="PROTEIN_KINASE_ST"/>
    <property type="match status" value="1"/>
</dbReference>
<evidence type="ECO:0000313" key="29">
    <source>
        <dbReference type="Proteomes" id="UP000823388"/>
    </source>
</evidence>
<dbReference type="PANTHER" id="PTHR27008:SF499">
    <property type="entry name" value="OS06G0581500 PROTEIN"/>
    <property type="match status" value="1"/>
</dbReference>
<evidence type="ECO:0000256" key="21">
    <source>
        <dbReference type="ARBA" id="ARBA00048679"/>
    </source>
</evidence>
<evidence type="ECO:0000256" key="26">
    <source>
        <dbReference type="SAM" id="Phobius"/>
    </source>
</evidence>
<dbReference type="InterPro" id="IPR000719">
    <property type="entry name" value="Prot_kinase_dom"/>
</dbReference>
<evidence type="ECO:0000256" key="7">
    <source>
        <dbReference type="ARBA" id="ARBA00022553"/>
    </source>
</evidence>
<dbReference type="Proteomes" id="UP000823388">
    <property type="component" value="Chromosome 8N"/>
</dbReference>
<gene>
    <name evidence="28" type="ORF">PVAP13_8NG336100</name>
</gene>
<dbReference type="FunFam" id="3.80.10.10:FF:000288">
    <property type="entry name" value="LRR receptor-like serine/threonine-protein kinase EFR"/>
    <property type="match status" value="1"/>
</dbReference>
<evidence type="ECO:0000256" key="1">
    <source>
        <dbReference type="ARBA" id="ARBA00004251"/>
    </source>
</evidence>
<name>A0A8T0PDW1_PANVG</name>
<dbReference type="SUPFAM" id="SSF52047">
    <property type="entry name" value="RNI-like"/>
    <property type="match status" value="1"/>
</dbReference>
<dbReference type="PANTHER" id="PTHR27008">
    <property type="entry name" value="OS04G0122200 PROTEIN"/>
    <property type="match status" value="1"/>
</dbReference>
<keyword evidence="8" id="KW-0433">Leucine-rich repeat</keyword>
<evidence type="ECO:0000256" key="4">
    <source>
        <dbReference type="ARBA" id="ARBA00012513"/>
    </source>
</evidence>
<feature type="binding site" evidence="25">
    <location>
        <position position="862"/>
    </location>
    <ligand>
        <name>ATP</name>
        <dbReference type="ChEBI" id="CHEBI:30616"/>
    </ligand>
</feature>
<evidence type="ECO:0000259" key="27">
    <source>
        <dbReference type="PROSITE" id="PS50011"/>
    </source>
</evidence>
<comment type="caution">
    <text evidence="28">The sequence shown here is derived from an EMBL/GenBank/DDBJ whole genome shotgun (WGS) entry which is preliminary data.</text>
</comment>
<dbReference type="InterPro" id="IPR011009">
    <property type="entry name" value="Kinase-like_dom_sf"/>
</dbReference>
<accession>A0A8T0PDW1</accession>
<keyword evidence="16 26" id="KW-1133">Transmembrane helix</keyword>
<evidence type="ECO:0000256" key="16">
    <source>
        <dbReference type="ARBA" id="ARBA00022989"/>
    </source>
</evidence>
<evidence type="ECO:0000256" key="6">
    <source>
        <dbReference type="ARBA" id="ARBA00022527"/>
    </source>
</evidence>
<proteinExistence type="inferred from homology"/>
<dbReference type="Pfam" id="PF00560">
    <property type="entry name" value="LRR_1"/>
    <property type="match status" value="11"/>
</dbReference>
<evidence type="ECO:0000256" key="5">
    <source>
        <dbReference type="ARBA" id="ARBA00022475"/>
    </source>
</evidence>
<dbReference type="InterPro" id="IPR001611">
    <property type="entry name" value="Leu-rich_rpt"/>
</dbReference>
<dbReference type="Gene3D" id="1.10.510.10">
    <property type="entry name" value="Transferase(Phosphotransferase) domain 1"/>
    <property type="match status" value="1"/>
</dbReference>
<dbReference type="SMART" id="SM00369">
    <property type="entry name" value="LRR_TYP"/>
    <property type="match status" value="7"/>
</dbReference>
<dbReference type="InterPro" id="IPR008271">
    <property type="entry name" value="Ser/Thr_kinase_AS"/>
</dbReference>
<keyword evidence="17 26" id="KW-0472">Membrane</keyword>
<keyword evidence="29" id="KW-1185">Reference proteome</keyword>
<keyword evidence="15 25" id="KW-0067">ATP-binding</keyword>
<dbReference type="Pfam" id="PF00069">
    <property type="entry name" value="Pkinase"/>
    <property type="match status" value="1"/>
</dbReference>
<evidence type="ECO:0000256" key="15">
    <source>
        <dbReference type="ARBA" id="ARBA00022840"/>
    </source>
</evidence>
<evidence type="ECO:0000256" key="13">
    <source>
        <dbReference type="ARBA" id="ARBA00022741"/>
    </source>
</evidence>
<dbReference type="InterPro" id="IPR017441">
    <property type="entry name" value="Protein_kinase_ATP_BS"/>
</dbReference>
<comment type="similarity">
    <text evidence="3">Belongs to the protein kinase superfamily. Ser/Thr protein kinase family.</text>
</comment>
<dbReference type="Gene3D" id="3.80.10.10">
    <property type="entry name" value="Ribonuclease Inhibitor"/>
    <property type="match status" value="6"/>
</dbReference>
<dbReference type="FunFam" id="3.80.10.10:FF:001158">
    <property type="entry name" value="Leucine-rich repeat protein kinase family protein"/>
    <property type="match status" value="1"/>
</dbReference>
<keyword evidence="9" id="KW-0808">Transferase</keyword>
<evidence type="ECO:0000256" key="18">
    <source>
        <dbReference type="ARBA" id="ARBA00023170"/>
    </source>
</evidence>
<dbReference type="GO" id="GO:0004674">
    <property type="term" value="F:protein serine/threonine kinase activity"/>
    <property type="evidence" value="ECO:0007669"/>
    <property type="project" value="UniProtKB-KW"/>
</dbReference>